<sequence>MATRSVTRHSVFGDAGELPHNVLPTNHQVAQHFLHMNKRKNDSNKDKYRAVSDAVISLWNKASIPTMHYRSVIKRVETMISTGSELSRSKSSSARQSTFLATLDSLFDIAACKCSMSYDNSTKQVSISCNCPRNLKVPPDELLFLYDQRNSRKMFMANIDFQATTRLQKRLQRKIEEETRCKMPRKFSSAESNLNLSEEESSNSCASDQSVAEDSDDEVLHDSDDKSSSIDDVASDDISSRSDDDVAEGQMRIPLPNLAKEADRYGISDRAAASLATAVLIDVGFITKQNQSFVIDKNKVHRERLNLRKGLQRDMRQSPKGITSIYFDGRRDTTLVKVNRSGKWYGDTTVENHYVLVEEPGSSYLTHVTPSSGRSTDIANSIVTVIREQDASDSILAIGCDSTNANVGSKGGVICHLEVALGRPLNWFICLLHTNELPLRHLFTTLDGPTSGATSFSGPIGRELHHCELKHIANFTKITSQHSMPVLDEDVVADLSCDQKYLYDIVTAIRTGVVSENLSARKPGPLNHSRWLTFANRVCRLYVATDNPSANLCIITHFIVTNYAANWFNIKHNPSCTYGARHVYHATQLLKELSSETAAIVKPYISRSAYFAHSENILIAMLADSDKSIRSRAVDIILQQRLQASTAAIRLFKVPPINYDATNYVDLINWEDIQEPPLTMKLTDDDIAKFSNEPLTLNYKNHTQGVERCIKLVTDASKAVYGFEARDGFIRARVNSRNLMPRFDSKQDYCDNFLQ</sequence>
<protein>
    <submittedName>
        <fullName evidence="2">Uncharacterized protein</fullName>
    </submittedName>
</protein>
<comment type="caution">
    <text evidence="2">The sequence shown here is derived from an EMBL/GenBank/DDBJ whole genome shotgun (WGS) entry which is preliminary data.</text>
</comment>
<name>A0AAD8F8F2_BIOPF</name>
<dbReference type="Proteomes" id="UP001233172">
    <property type="component" value="Unassembled WGS sequence"/>
</dbReference>
<feature type="compositionally biased region" description="Low complexity" evidence="1">
    <location>
        <begin position="189"/>
        <end position="207"/>
    </location>
</feature>
<dbReference type="EMBL" id="JASAOG010000072">
    <property type="protein sequence ID" value="KAK0055175.1"/>
    <property type="molecule type" value="Genomic_DNA"/>
</dbReference>
<feature type="compositionally biased region" description="Basic and acidic residues" evidence="1">
    <location>
        <begin position="218"/>
        <end position="229"/>
    </location>
</feature>
<evidence type="ECO:0000313" key="3">
    <source>
        <dbReference type="Proteomes" id="UP001233172"/>
    </source>
</evidence>
<reference evidence="2" key="2">
    <citation type="submission" date="2023-04" db="EMBL/GenBank/DDBJ databases">
        <authorList>
            <person name="Bu L."/>
            <person name="Lu L."/>
            <person name="Laidemitt M.R."/>
            <person name="Zhang S.M."/>
            <person name="Mutuku M."/>
            <person name="Mkoji G."/>
            <person name="Steinauer M."/>
            <person name="Loker E.S."/>
        </authorList>
    </citation>
    <scope>NUCLEOTIDE SEQUENCE</scope>
    <source>
        <strain evidence="2">KasaAsao</strain>
        <tissue evidence="2">Whole Snail</tissue>
    </source>
</reference>
<keyword evidence="3" id="KW-1185">Reference proteome</keyword>
<evidence type="ECO:0000256" key="1">
    <source>
        <dbReference type="SAM" id="MobiDB-lite"/>
    </source>
</evidence>
<evidence type="ECO:0000313" key="2">
    <source>
        <dbReference type="EMBL" id="KAK0055175.1"/>
    </source>
</evidence>
<proteinExistence type="predicted"/>
<dbReference type="PANTHER" id="PTHR46409:SF1">
    <property type="entry name" value="HTH PSQ-TYPE DOMAIN-CONTAINING PROTEIN"/>
    <property type="match status" value="1"/>
</dbReference>
<dbReference type="AlphaFoldDB" id="A0AAD8F8F2"/>
<feature type="region of interest" description="Disordered" evidence="1">
    <location>
        <begin position="182"/>
        <end position="254"/>
    </location>
</feature>
<reference evidence="2" key="1">
    <citation type="journal article" date="2023" name="PLoS Negl. Trop. Dis.">
        <title>A genome sequence for Biomphalaria pfeifferi, the major vector snail for the human-infecting parasite Schistosoma mansoni.</title>
        <authorList>
            <person name="Bu L."/>
            <person name="Lu L."/>
            <person name="Laidemitt M.R."/>
            <person name="Zhang S.M."/>
            <person name="Mutuku M."/>
            <person name="Mkoji G."/>
            <person name="Steinauer M."/>
            <person name="Loker E.S."/>
        </authorList>
    </citation>
    <scope>NUCLEOTIDE SEQUENCE</scope>
    <source>
        <strain evidence="2">KasaAsao</strain>
    </source>
</reference>
<organism evidence="2 3">
    <name type="scientific">Biomphalaria pfeifferi</name>
    <name type="common">Bloodfluke planorb</name>
    <name type="synonym">Freshwater snail</name>
    <dbReference type="NCBI Taxonomy" id="112525"/>
    <lineage>
        <taxon>Eukaryota</taxon>
        <taxon>Metazoa</taxon>
        <taxon>Spiralia</taxon>
        <taxon>Lophotrochozoa</taxon>
        <taxon>Mollusca</taxon>
        <taxon>Gastropoda</taxon>
        <taxon>Heterobranchia</taxon>
        <taxon>Euthyneura</taxon>
        <taxon>Panpulmonata</taxon>
        <taxon>Hygrophila</taxon>
        <taxon>Lymnaeoidea</taxon>
        <taxon>Planorbidae</taxon>
        <taxon>Biomphalaria</taxon>
    </lineage>
</organism>
<gene>
    <name evidence="2" type="ORF">Bpfe_015466</name>
</gene>
<accession>A0AAD8F8F2</accession>
<dbReference type="PANTHER" id="PTHR46409">
    <property type="entry name" value="HTH PSQ-TYPE DOMAIN-CONTAINING PROTEIN"/>
    <property type="match status" value="1"/>
</dbReference>